<accession>A0A6N2TJ50</accession>
<name>A0A6N2TJ50_9BACT</name>
<dbReference type="RefSeq" id="WP_022396253.1">
    <property type="nucleotide sequence ID" value="NZ_CACRSS010000016.1"/>
</dbReference>
<protein>
    <submittedName>
        <fullName evidence="1">Uncharacterized protein</fullName>
    </submittedName>
</protein>
<dbReference type="AlphaFoldDB" id="A0A6N2TJ50"/>
<dbReference type="EMBL" id="CACRSS010000016">
    <property type="protein sequence ID" value="VYT05760.1"/>
    <property type="molecule type" value="Genomic_DNA"/>
</dbReference>
<evidence type="ECO:0000313" key="1">
    <source>
        <dbReference type="EMBL" id="VYT05760.1"/>
    </source>
</evidence>
<reference evidence="1" key="1">
    <citation type="submission" date="2019-11" db="EMBL/GenBank/DDBJ databases">
        <authorList>
            <person name="Feng L."/>
        </authorList>
    </citation>
    <scope>NUCLEOTIDE SEQUENCE</scope>
    <source>
        <strain evidence="1">AMuciniphilaLFYP55</strain>
    </source>
</reference>
<sequence length="256" mass="28793">MMKKKASIHVHLFVYSGDAALVGENLLCVRHALPGAHLVVIDDGRHPCPDEVKAQAEELGAEWRVSFWERGGNLRGKACIEGMLGEMLRSMDDEGDTLVKIDADTVMVSGDDLLRFADRREMVFWGSGSVEQRVYGCLYALKAYAAVKIREYVRRLELLPDAPEDIVIGTSAFNLYPGEERHMVYAPFGPDAPDSGWTAYYWGRYPEVKGYQRFTMVTTGNPPPQPLDKRHRLPVMKNLRQMADIRRRLTGAGHGL</sequence>
<dbReference type="OrthoDB" id="198495at2"/>
<proteinExistence type="predicted"/>
<dbReference type="GeneID" id="84022318"/>
<gene>
    <name evidence="1" type="ORF">AMLFYP55_00444</name>
</gene>
<organism evidence="1">
    <name type="scientific">Akkermansia muciniphila</name>
    <dbReference type="NCBI Taxonomy" id="239935"/>
    <lineage>
        <taxon>Bacteria</taxon>
        <taxon>Pseudomonadati</taxon>
        <taxon>Verrucomicrobiota</taxon>
        <taxon>Verrucomicrobiia</taxon>
        <taxon>Verrucomicrobiales</taxon>
        <taxon>Akkermansiaceae</taxon>
        <taxon>Akkermansia</taxon>
    </lineage>
</organism>